<protein>
    <recommendedName>
        <fullName evidence="1">Enoyl reductase (ER) domain-containing protein</fullName>
    </recommendedName>
</protein>
<dbReference type="AlphaFoldDB" id="A0AAD5X7Z7"/>
<dbReference type="InterPro" id="IPR047122">
    <property type="entry name" value="Trans-enoyl_RdTase-like"/>
</dbReference>
<dbReference type="SUPFAM" id="SSF51735">
    <property type="entry name" value="NAD(P)-binding Rossmann-fold domains"/>
    <property type="match status" value="1"/>
</dbReference>
<dbReference type="SUPFAM" id="SSF50129">
    <property type="entry name" value="GroES-like"/>
    <property type="match status" value="1"/>
</dbReference>
<dbReference type="InterPro" id="IPR020843">
    <property type="entry name" value="ER"/>
</dbReference>
<evidence type="ECO:0000259" key="1">
    <source>
        <dbReference type="SMART" id="SM00829"/>
    </source>
</evidence>
<dbReference type="PANTHER" id="PTHR45348:SF2">
    <property type="entry name" value="ZINC-TYPE ALCOHOL DEHYDROGENASE-LIKE PROTEIN C2E1P3.01"/>
    <property type="match status" value="1"/>
</dbReference>
<dbReference type="Gene3D" id="3.90.180.10">
    <property type="entry name" value="Medium-chain alcohol dehydrogenases, catalytic domain"/>
    <property type="match status" value="1"/>
</dbReference>
<dbReference type="GO" id="GO:0016651">
    <property type="term" value="F:oxidoreductase activity, acting on NAD(P)H"/>
    <property type="evidence" value="ECO:0007669"/>
    <property type="project" value="InterPro"/>
</dbReference>
<accession>A0AAD5X7Z7</accession>
<proteinExistence type="predicted"/>
<dbReference type="InterPro" id="IPR011032">
    <property type="entry name" value="GroES-like_sf"/>
</dbReference>
<evidence type="ECO:0000313" key="2">
    <source>
        <dbReference type="EMBL" id="KAJ3096178.1"/>
    </source>
</evidence>
<dbReference type="EMBL" id="JADGJH010002623">
    <property type="protein sequence ID" value="KAJ3096178.1"/>
    <property type="molecule type" value="Genomic_DNA"/>
</dbReference>
<dbReference type="InterPro" id="IPR013154">
    <property type="entry name" value="ADH-like_N"/>
</dbReference>
<name>A0AAD5X7Z7_9FUNG</name>
<dbReference type="Pfam" id="PF08240">
    <property type="entry name" value="ADH_N"/>
    <property type="match status" value="1"/>
</dbReference>
<feature type="domain" description="Enoyl reductase (ER)" evidence="1">
    <location>
        <begin position="16"/>
        <end position="349"/>
    </location>
</feature>
<reference evidence="2" key="1">
    <citation type="submission" date="2020-05" db="EMBL/GenBank/DDBJ databases">
        <title>Phylogenomic resolution of chytrid fungi.</title>
        <authorList>
            <person name="Stajich J.E."/>
            <person name="Amses K."/>
            <person name="Simmons R."/>
            <person name="Seto K."/>
            <person name="Myers J."/>
            <person name="Bonds A."/>
            <person name="Quandt C.A."/>
            <person name="Barry K."/>
            <person name="Liu P."/>
            <person name="Grigoriev I."/>
            <person name="Longcore J.E."/>
            <person name="James T.Y."/>
        </authorList>
    </citation>
    <scope>NUCLEOTIDE SEQUENCE</scope>
    <source>
        <strain evidence="2">JEL0513</strain>
    </source>
</reference>
<dbReference type="Gene3D" id="3.40.50.720">
    <property type="entry name" value="NAD(P)-binding Rossmann-like Domain"/>
    <property type="match status" value="1"/>
</dbReference>
<dbReference type="PANTHER" id="PTHR45348">
    <property type="entry name" value="HYPOTHETICAL OXIDOREDUCTASE (EUROFUNG)"/>
    <property type="match status" value="1"/>
</dbReference>
<sequence>MSVPTQHKAAILPEKGGNLQVQLRPTPTPGANEVLIGVKSISLNLVDGYQRSVGMPPVSSYPAVLGSDIAGTVLAVGANVNTFKVGARVAAFASSFYITENGTNYGAFQECVLVPAVAVAPIPDAVSFTTASALPMIAFVAATGFAVLDVELALSAAGDVKSGKKGVLVWGAGSGVGFGAVQLAKALGFAVYATAGPKHHAGLAAVGVDRTFDYGSDTVVDDIVAAAQQDGAVVELGFLAAGSYAAGSLDKCIAILAALKQRDQPSRLAVAPPMFEYPQGTGVDATFIMVHDTDKRNNAFRFAFHEWLGPSLAAETFKPFKTRVVGNGLDAIQTALEEVTAASGEKIVVDL</sequence>
<dbReference type="InterPro" id="IPR036291">
    <property type="entry name" value="NAD(P)-bd_dom_sf"/>
</dbReference>
<gene>
    <name evidence="2" type="ORF">HK100_005630</name>
</gene>
<dbReference type="SMART" id="SM00829">
    <property type="entry name" value="PKS_ER"/>
    <property type="match status" value="1"/>
</dbReference>
<comment type="caution">
    <text evidence="2">The sequence shown here is derived from an EMBL/GenBank/DDBJ whole genome shotgun (WGS) entry which is preliminary data.</text>
</comment>
<organism evidence="2 3">
    <name type="scientific">Physocladia obscura</name>
    <dbReference type="NCBI Taxonomy" id="109957"/>
    <lineage>
        <taxon>Eukaryota</taxon>
        <taxon>Fungi</taxon>
        <taxon>Fungi incertae sedis</taxon>
        <taxon>Chytridiomycota</taxon>
        <taxon>Chytridiomycota incertae sedis</taxon>
        <taxon>Chytridiomycetes</taxon>
        <taxon>Chytridiales</taxon>
        <taxon>Chytriomycetaceae</taxon>
        <taxon>Physocladia</taxon>
    </lineage>
</organism>
<dbReference type="CDD" id="cd08249">
    <property type="entry name" value="enoyl_reductase_like"/>
    <property type="match status" value="1"/>
</dbReference>
<evidence type="ECO:0000313" key="3">
    <source>
        <dbReference type="Proteomes" id="UP001211907"/>
    </source>
</evidence>
<keyword evidence="3" id="KW-1185">Reference proteome</keyword>
<dbReference type="Proteomes" id="UP001211907">
    <property type="component" value="Unassembled WGS sequence"/>
</dbReference>